<comment type="similarity">
    <text evidence="1 4">Belongs to the glycosyl hydrolase 26 family.</text>
</comment>
<protein>
    <recommendedName>
        <fullName evidence="5">GH26 domain-containing protein</fullName>
    </recommendedName>
</protein>
<keyword evidence="3" id="KW-0326">Glycosidase</keyword>
<evidence type="ECO:0000313" key="7">
    <source>
        <dbReference type="Proteomes" id="UP000070544"/>
    </source>
</evidence>
<dbReference type="InterPro" id="IPR017853">
    <property type="entry name" value="GH"/>
</dbReference>
<comment type="caution">
    <text evidence="4">Lacks conserved residue(s) required for the propagation of feature annotation.</text>
</comment>
<dbReference type="InterPro" id="IPR022790">
    <property type="entry name" value="GH26_dom"/>
</dbReference>
<keyword evidence="7" id="KW-1185">Reference proteome</keyword>
<dbReference type="PANTHER" id="PTHR40079">
    <property type="entry name" value="MANNAN ENDO-1,4-BETA-MANNOSIDASE E-RELATED"/>
    <property type="match status" value="1"/>
</dbReference>
<dbReference type="SUPFAM" id="SSF51445">
    <property type="entry name" value="(Trans)glycosidases"/>
    <property type="match status" value="1"/>
</dbReference>
<dbReference type="Gene3D" id="3.20.20.80">
    <property type="entry name" value="Glycosidases"/>
    <property type="match status" value="1"/>
</dbReference>
<dbReference type="InterPro" id="IPR000805">
    <property type="entry name" value="Glyco_hydro_26"/>
</dbReference>
<name>A0A139A8P1_GONPJ</name>
<organism evidence="6 7">
    <name type="scientific">Gonapodya prolifera (strain JEL478)</name>
    <name type="common">Monoblepharis prolifera</name>
    <dbReference type="NCBI Taxonomy" id="1344416"/>
    <lineage>
        <taxon>Eukaryota</taxon>
        <taxon>Fungi</taxon>
        <taxon>Fungi incertae sedis</taxon>
        <taxon>Chytridiomycota</taxon>
        <taxon>Chytridiomycota incertae sedis</taxon>
        <taxon>Monoblepharidomycetes</taxon>
        <taxon>Monoblepharidales</taxon>
        <taxon>Gonapodyaceae</taxon>
        <taxon>Gonapodya</taxon>
    </lineage>
</organism>
<evidence type="ECO:0000256" key="4">
    <source>
        <dbReference type="PROSITE-ProRule" id="PRU01100"/>
    </source>
</evidence>
<dbReference type="OrthoDB" id="428177at2759"/>
<dbReference type="EMBL" id="KQ965781">
    <property type="protein sequence ID" value="KXS13171.1"/>
    <property type="molecule type" value="Genomic_DNA"/>
</dbReference>
<keyword evidence="2" id="KW-0378">Hydrolase</keyword>
<feature type="non-terminal residue" evidence="6">
    <location>
        <position position="1"/>
    </location>
</feature>
<dbReference type="AlphaFoldDB" id="A0A139A8P1"/>
<evidence type="ECO:0000256" key="2">
    <source>
        <dbReference type="ARBA" id="ARBA00022801"/>
    </source>
</evidence>
<accession>A0A139A8P1</accession>
<dbReference type="Proteomes" id="UP000070544">
    <property type="component" value="Unassembled WGS sequence"/>
</dbReference>
<sequence length="89" mass="9987">GGWYPWGRVPTLYREFWIRFATIVRATAPITSLIWSPTISDSYPYDLRKVPANGSADMALLDTNGNGILDGEDDPYAAYWPGDEWVGEC</sequence>
<dbReference type="PANTHER" id="PTHR40079:SF4">
    <property type="entry name" value="GH26 DOMAIN-CONTAINING PROTEIN-RELATED"/>
    <property type="match status" value="1"/>
</dbReference>
<proteinExistence type="inferred from homology"/>
<dbReference type="GO" id="GO:0006080">
    <property type="term" value="P:substituted mannan metabolic process"/>
    <property type="evidence" value="ECO:0007669"/>
    <property type="project" value="InterPro"/>
</dbReference>
<feature type="domain" description="GH26" evidence="5">
    <location>
        <begin position="1"/>
        <end position="89"/>
    </location>
</feature>
<evidence type="ECO:0000256" key="3">
    <source>
        <dbReference type="ARBA" id="ARBA00023295"/>
    </source>
</evidence>
<evidence type="ECO:0000313" key="6">
    <source>
        <dbReference type="EMBL" id="KXS13171.1"/>
    </source>
</evidence>
<evidence type="ECO:0000256" key="1">
    <source>
        <dbReference type="ARBA" id="ARBA00007754"/>
    </source>
</evidence>
<dbReference type="PROSITE" id="PS51764">
    <property type="entry name" value="GH26"/>
    <property type="match status" value="1"/>
</dbReference>
<dbReference type="GO" id="GO:0016985">
    <property type="term" value="F:mannan endo-1,4-beta-mannosidase activity"/>
    <property type="evidence" value="ECO:0007669"/>
    <property type="project" value="InterPro"/>
</dbReference>
<reference evidence="6 7" key="1">
    <citation type="journal article" date="2015" name="Genome Biol. Evol.">
        <title>Phylogenomic analyses indicate that early fungi evolved digesting cell walls of algal ancestors of land plants.</title>
        <authorList>
            <person name="Chang Y."/>
            <person name="Wang S."/>
            <person name="Sekimoto S."/>
            <person name="Aerts A.L."/>
            <person name="Choi C."/>
            <person name="Clum A."/>
            <person name="LaButti K.M."/>
            <person name="Lindquist E.A."/>
            <person name="Yee Ngan C."/>
            <person name="Ohm R.A."/>
            <person name="Salamov A.A."/>
            <person name="Grigoriev I.V."/>
            <person name="Spatafora J.W."/>
            <person name="Berbee M.L."/>
        </authorList>
    </citation>
    <scope>NUCLEOTIDE SEQUENCE [LARGE SCALE GENOMIC DNA]</scope>
    <source>
        <strain evidence="6 7">JEL478</strain>
    </source>
</reference>
<evidence type="ECO:0000259" key="5">
    <source>
        <dbReference type="PROSITE" id="PS51764"/>
    </source>
</evidence>
<gene>
    <name evidence="6" type="ORF">M427DRAFT_100790</name>
</gene>